<dbReference type="KEGG" id="dfe:Dfer_5544"/>
<dbReference type="STRING" id="471854.Dfer_5544"/>
<dbReference type="HOGENOM" id="CLU_3250633_0_0_10"/>
<organism evidence="1 2">
    <name type="scientific">Dyadobacter fermentans (strain ATCC 700827 / DSM 18053 / CIP 107007 / KCTC 52180 / NS114)</name>
    <dbReference type="NCBI Taxonomy" id="471854"/>
    <lineage>
        <taxon>Bacteria</taxon>
        <taxon>Pseudomonadati</taxon>
        <taxon>Bacteroidota</taxon>
        <taxon>Cytophagia</taxon>
        <taxon>Cytophagales</taxon>
        <taxon>Spirosomataceae</taxon>
        <taxon>Dyadobacter</taxon>
    </lineage>
</organism>
<dbReference type="AlphaFoldDB" id="C6VVK4"/>
<keyword evidence="2" id="KW-1185">Reference proteome</keyword>
<reference evidence="1 2" key="1">
    <citation type="journal article" date="2009" name="Stand. Genomic Sci.">
        <title>Complete genome sequence of Dyadobacter fermentans type strain (NS114).</title>
        <authorList>
            <person name="Lang E."/>
            <person name="Lapidus A."/>
            <person name="Chertkov O."/>
            <person name="Brettin T."/>
            <person name="Detter J.C."/>
            <person name="Han C."/>
            <person name="Copeland A."/>
            <person name="Glavina Del Rio T."/>
            <person name="Nolan M."/>
            <person name="Chen F."/>
            <person name="Lucas S."/>
            <person name="Tice H."/>
            <person name="Cheng J.F."/>
            <person name="Land M."/>
            <person name="Hauser L."/>
            <person name="Chang Y.J."/>
            <person name="Jeffries C.D."/>
            <person name="Kopitz M."/>
            <person name="Bruce D."/>
            <person name="Goodwin L."/>
            <person name="Pitluck S."/>
            <person name="Ovchinnikova G."/>
            <person name="Pati A."/>
            <person name="Ivanova N."/>
            <person name="Mavrommatis K."/>
            <person name="Chen A."/>
            <person name="Palaniappan K."/>
            <person name="Chain P."/>
            <person name="Bristow J."/>
            <person name="Eisen J.A."/>
            <person name="Markowitz V."/>
            <person name="Hugenholtz P."/>
            <person name="Goker M."/>
            <person name="Rohde M."/>
            <person name="Kyrpides N.C."/>
            <person name="Klenk H.P."/>
        </authorList>
    </citation>
    <scope>NUCLEOTIDE SEQUENCE [LARGE SCALE GENOMIC DNA]</scope>
    <source>
        <strain evidence="2">ATCC 700827 / DSM 18053 / CIP 107007 / KCTC 52180 / NS114</strain>
    </source>
</reference>
<protein>
    <submittedName>
        <fullName evidence="1">Uncharacterized protein</fullName>
    </submittedName>
</protein>
<proteinExistence type="predicted"/>
<sequence length="42" mass="4542">MHAKCNRSSEPPFAASELHLPESCLFAKERGVSGIGQLGKEE</sequence>
<name>C6VVK4_DYAFD</name>
<accession>C6VVK4</accession>
<evidence type="ECO:0000313" key="1">
    <source>
        <dbReference type="EMBL" id="ACT96734.1"/>
    </source>
</evidence>
<dbReference type="Proteomes" id="UP000002011">
    <property type="component" value="Chromosome"/>
</dbReference>
<evidence type="ECO:0000313" key="2">
    <source>
        <dbReference type="Proteomes" id="UP000002011"/>
    </source>
</evidence>
<dbReference type="EMBL" id="CP001619">
    <property type="protein sequence ID" value="ACT96734.1"/>
    <property type="molecule type" value="Genomic_DNA"/>
</dbReference>
<gene>
    <name evidence="1" type="ordered locus">Dfer_5544</name>
</gene>
<dbReference type="RefSeq" id="WP_015814974.1">
    <property type="nucleotide sequence ID" value="NC_013037.1"/>
</dbReference>